<evidence type="ECO:0000313" key="3">
    <source>
        <dbReference type="Proteomes" id="UP000224634"/>
    </source>
</evidence>
<sequence>MYRLSRSTRLESLRGRPVQATSSLWQQPKRRSSTIPAEPRDLQKLHIHPNPSEFMRYTLFNTTRTPAHQNDELDGKLGLYFHTDTFMPDWRPPNKHSQFDPEWLGDKDISRSFSLRSLQAAVEKNINSLDAVRNLNEKERNDVLVNAIRGCEDDAQYADILATISGIVPRVLQQGVESPGSIVAILGMQYAVMSWSAVALRRYGAFFVSKLSFPVAKSLLARLSGFSQRRIWEDPMADMAPMLEVVTGLDANGLPLPMGQSLFSLLDMAPGSEGDQITHGYIKLLRQMGDKRRLPAMRSTLTSRLNPESSPALPVHIISHYCHALVESGSGQTAIDVAKEASSYHDLNAAFPLSLWKDLINCDETGALAEVIDQQTTMKLLDLEMCSIEKRLGATWSEEDGNHVRASDVDIWSHHDLEGTEPPTLTLSSDVSSHTNTQRFVEEITCLGSSKSRTNLSMVTDLLDENEGLEIPLGSRQSETSEVLEYAWFPQSSPIEFSNDPMPLRREMDSPLPSSSLGLLRLRPECDGSPRKTGNAFYFMQLGYLGVKPCAEAQTDTERWTRTGDVICWDRKNQRFVILAVGTDTVSLPTTSPLRRHLSGSVIDMTAASGGNADFISLLMPLNVDPSYYLIDVDPALDLQR</sequence>
<gene>
    <name evidence="2" type="ORF">AJ80_03054</name>
</gene>
<comment type="caution">
    <text evidence="2">The sequence shown here is derived from an EMBL/GenBank/DDBJ whole genome shotgun (WGS) entry which is preliminary data.</text>
</comment>
<name>A0A2B7YKN4_POLH7</name>
<dbReference type="AlphaFoldDB" id="A0A2B7YKN4"/>
<protein>
    <submittedName>
        <fullName evidence="2">Uncharacterized protein</fullName>
    </submittedName>
</protein>
<feature type="region of interest" description="Disordered" evidence="1">
    <location>
        <begin position="1"/>
        <end position="40"/>
    </location>
</feature>
<organism evidence="2 3">
    <name type="scientific">Polytolypa hystricis (strain UAMH7299)</name>
    <dbReference type="NCBI Taxonomy" id="1447883"/>
    <lineage>
        <taxon>Eukaryota</taxon>
        <taxon>Fungi</taxon>
        <taxon>Dikarya</taxon>
        <taxon>Ascomycota</taxon>
        <taxon>Pezizomycotina</taxon>
        <taxon>Eurotiomycetes</taxon>
        <taxon>Eurotiomycetidae</taxon>
        <taxon>Onygenales</taxon>
        <taxon>Onygenales incertae sedis</taxon>
        <taxon>Polytolypa</taxon>
    </lineage>
</organism>
<evidence type="ECO:0000256" key="1">
    <source>
        <dbReference type="SAM" id="MobiDB-lite"/>
    </source>
</evidence>
<evidence type="ECO:0000313" key="2">
    <source>
        <dbReference type="EMBL" id="PGH21621.1"/>
    </source>
</evidence>
<dbReference type="OrthoDB" id="4442598at2759"/>
<proteinExistence type="predicted"/>
<dbReference type="Proteomes" id="UP000224634">
    <property type="component" value="Unassembled WGS sequence"/>
</dbReference>
<reference evidence="2 3" key="1">
    <citation type="submission" date="2017-10" db="EMBL/GenBank/DDBJ databases">
        <title>Comparative genomics in systemic dimorphic fungi from Ajellomycetaceae.</title>
        <authorList>
            <person name="Munoz J.F."/>
            <person name="Mcewen J.G."/>
            <person name="Clay O.K."/>
            <person name="Cuomo C.A."/>
        </authorList>
    </citation>
    <scope>NUCLEOTIDE SEQUENCE [LARGE SCALE GENOMIC DNA]</scope>
    <source>
        <strain evidence="2 3">UAMH7299</strain>
    </source>
</reference>
<keyword evidence="3" id="KW-1185">Reference proteome</keyword>
<accession>A0A2B7YKN4</accession>
<dbReference type="EMBL" id="PDNA01000032">
    <property type="protein sequence ID" value="PGH21621.1"/>
    <property type="molecule type" value="Genomic_DNA"/>
</dbReference>